<evidence type="ECO:0000259" key="2">
    <source>
        <dbReference type="PROSITE" id="PS51736"/>
    </source>
</evidence>
<dbReference type="SMART" id="SM00857">
    <property type="entry name" value="Resolvase"/>
    <property type="match status" value="1"/>
</dbReference>
<dbReference type="PROSITE" id="PS51737">
    <property type="entry name" value="RECOMBINASE_DNA_BIND"/>
    <property type="match status" value="1"/>
</dbReference>
<dbReference type="PANTHER" id="PTHR30461">
    <property type="entry name" value="DNA-INVERTASE FROM LAMBDOID PROPHAGE"/>
    <property type="match status" value="1"/>
</dbReference>
<dbReference type="InterPro" id="IPR036162">
    <property type="entry name" value="Resolvase-like_N_sf"/>
</dbReference>
<dbReference type="Gene3D" id="3.90.1750.20">
    <property type="entry name" value="Putative Large Serine Recombinase, Chain B, Domain 2"/>
    <property type="match status" value="1"/>
</dbReference>
<dbReference type="InterPro" id="IPR025827">
    <property type="entry name" value="Zn_ribbon_recom_dom"/>
</dbReference>
<dbReference type="InterPro" id="IPR011109">
    <property type="entry name" value="DNA_bind_recombinase_dom"/>
</dbReference>
<dbReference type="GO" id="GO:0003677">
    <property type="term" value="F:DNA binding"/>
    <property type="evidence" value="ECO:0007669"/>
    <property type="project" value="InterPro"/>
</dbReference>
<comment type="caution">
    <text evidence="4">The sequence shown here is derived from an EMBL/GenBank/DDBJ whole genome shotgun (WGS) entry which is preliminary data.</text>
</comment>
<reference evidence="4 5" key="1">
    <citation type="submission" date="2021-10" db="EMBL/GenBank/DDBJ databases">
        <title>Anaerobic single-cell dispensing facilitates the cultivation of human gut bacteria.</title>
        <authorList>
            <person name="Afrizal A."/>
        </authorList>
    </citation>
    <scope>NUCLEOTIDE SEQUENCE [LARGE SCALE GENOMIC DNA]</scope>
    <source>
        <strain evidence="4 5">CLA-AA-H232</strain>
    </source>
</reference>
<evidence type="ECO:0000256" key="1">
    <source>
        <dbReference type="SAM" id="Coils"/>
    </source>
</evidence>
<evidence type="ECO:0000313" key="4">
    <source>
        <dbReference type="EMBL" id="MCC2210803.1"/>
    </source>
</evidence>
<dbReference type="CDD" id="cd00338">
    <property type="entry name" value="Ser_Recombinase"/>
    <property type="match status" value="1"/>
</dbReference>
<dbReference type="Proteomes" id="UP001198242">
    <property type="component" value="Unassembled WGS sequence"/>
</dbReference>
<evidence type="ECO:0000313" key="5">
    <source>
        <dbReference type="Proteomes" id="UP001198242"/>
    </source>
</evidence>
<feature type="coiled-coil region" evidence="1">
    <location>
        <begin position="390"/>
        <end position="417"/>
    </location>
</feature>
<evidence type="ECO:0000259" key="3">
    <source>
        <dbReference type="PROSITE" id="PS51737"/>
    </source>
</evidence>
<protein>
    <submittedName>
        <fullName evidence="4">Recombinase family protein</fullName>
    </submittedName>
</protein>
<feature type="domain" description="Resolvase/invertase-type recombinase catalytic" evidence="2">
    <location>
        <begin position="2"/>
        <end position="154"/>
    </location>
</feature>
<dbReference type="InterPro" id="IPR038109">
    <property type="entry name" value="DNA_bind_recomb_sf"/>
</dbReference>
<feature type="domain" description="Recombinase" evidence="3">
    <location>
        <begin position="162"/>
        <end position="305"/>
    </location>
</feature>
<dbReference type="Gene3D" id="3.40.50.1390">
    <property type="entry name" value="Resolvase, N-terminal catalytic domain"/>
    <property type="match status" value="1"/>
</dbReference>
<keyword evidence="5" id="KW-1185">Reference proteome</keyword>
<dbReference type="RefSeq" id="WP_308456524.1">
    <property type="nucleotide sequence ID" value="NZ_JAJEQM010000010.1"/>
</dbReference>
<dbReference type="Pfam" id="PF00239">
    <property type="entry name" value="Resolvase"/>
    <property type="match status" value="1"/>
</dbReference>
<dbReference type="InterPro" id="IPR050639">
    <property type="entry name" value="SSR_resolvase"/>
</dbReference>
<dbReference type="EMBL" id="JAJEQM010000010">
    <property type="protein sequence ID" value="MCC2210803.1"/>
    <property type="molecule type" value="Genomic_DNA"/>
</dbReference>
<dbReference type="AlphaFoldDB" id="A0AAE3J9E3"/>
<gene>
    <name evidence="4" type="ORF">LKE05_08370</name>
</gene>
<dbReference type="Pfam" id="PF07508">
    <property type="entry name" value="Recombinase"/>
    <property type="match status" value="1"/>
</dbReference>
<name>A0AAE3J9E3_9FIRM</name>
<proteinExistence type="predicted"/>
<accession>A0AAE3J9E3</accession>
<dbReference type="SUPFAM" id="SSF53041">
    <property type="entry name" value="Resolvase-like"/>
    <property type="match status" value="1"/>
</dbReference>
<dbReference type="GO" id="GO:0000150">
    <property type="term" value="F:DNA strand exchange activity"/>
    <property type="evidence" value="ECO:0007669"/>
    <property type="project" value="InterPro"/>
</dbReference>
<dbReference type="PROSITE" id="PS51736">
    <property type="entry name" value="RECOMBINASES_3"/>
    <property type="match status" value="1"/>
</dbReference>
<dbReference type="PANTHER" id="PTHR30461:SF23">
    <property type="entry name" value="DNA RECOMBINASE-RELATED"/>
    <property type="match status" value="1"/>
</dbReference>
<keyword evidence="1" id="KW-0175">Coiled coil</keyword>
<organism evidence="4 5">
    <name type="scientific">Hominilimicola fabiformis</name>
    <dbReference type="NCBI Taxonomy" id="2885356"/>
    <lineage>
        <taxon>Bacteria</taxon>
        <taxon>Bacillati</taxon>
        <taxon>Bacillota</taxon>
        <taxon>Clostridia</taxon>
        <taxon>Eubacteriales</taxon>
        <taxon>Oscillospiraceae</taxon>
        <taxon>Hominilimicola</taxon>
    </lineage>
</organism>
<sequence>MQYCLYLRKSRADSEAEALGEGETLARHEKALLDLAKKLNLNITAIYREIVSGETIAARPVMQQLLQEVEQGIWDGVLVMEVERLARGDTIDQGIVAQTFKFSDTKIITPIKTYNPNNEFDEEYFEFGLFMSRREYKTINRRLQRGRMASVKDGKYVANKAPYGYNRIRIENDKGWTLEINKEEADVVRLIFELYTVGEKQSDNTFNRLGTGFIAKRLNTMKVSPKRGKVWVVASIRDILINPVYIGMIRWNWRPQQKKMIDGQLHISRPRATDYMLCKGLHPPIISKETFDIAQDLMQHNPARPIGEKNTVKNSLSGIVVCGDCGRHMVRRPHTKYPDMLICSEPTCNNVGSQLRVVEERILQSLKEWLGEYKISWDITSPPVERISQVSIKKKALQKEQHELDTLNKQISKTHDLLEQGIYTTDVFLERSRALSLRMDEVKEHIAILDKELKTEITREDSAVNIIPKVEKLLEVYHDLPSPKAKNDMLKDVLEKVVYTKKERSKKGNLDNFNITIYPKIPKYIT</sequence>
<dbReference type="Pfam" id="PF13408">
    <property type="entry name" value="Zn_ribbon_recom"/>
    <property type="match status" value="1"/>
</dbReference>
<dbReference type="InterPro" id="IPR006119">
    <property type="entry name" value="Resolv_N"/>
</dbReference>